<evidence type="ECO:0000313" key="3">
    <source>
        <dbReference type="Proteomes" id="UP001063166"/>
    </source>
</evidence>
<accession>A0A9P3UR47</accession>
<dbReference type="EMBL" id="BRPK01000009">
    <property type="protein sequence ID" value="GLB40915.1"/>
    <property type="molecule type" value="Genomic_DNA"/>
</dbReference>
<evidence type="ECO:0000256" key="1">
    <source>
        <dbReference type="SAM" id="MobiDB-lite"/>
    </source>
</evidence>
<proteinExistence type="predicted"/>
<dbReference type="Proteomes" id="UP001063166">
    <property type="component" value="Unassembled WGS sequence"/>
</dbReference>
<reference evidence="2" key="1">
    <citation type="submission" date="2022-07" db="EMBL/GenBank/DDBJ databases">
        <title>The genome of Lyophyllum shimeji provides insight into the initial evolution of ectomycorrhizal fungal genome.</title>
        <authorList>
            <person name="Kobayashi Y."/>
            <person name="Shibata T."/>
            <person name="Hirakawa H."/>
            <person name="Shigenobu S."/>
            <person name="Nishiyama T."/>
            <person name="Yamada A."/>
            <person name="Hasebe M."/>
            <person name="Kawaguchi M."/>
        </authorList>
    </citation>
    <scope>NUCLEOTIDE SEQUENCE</scope>
    <source>
        <strain evidence="2">AT787</strain>
    </source>
</reference>
<sequence>MLDNQGRARQASPTEKSPETSRPGYYAHGLPASELRLIPHTTRTRVVLGEPRELGDHGMRDVIRGWGKAGEF</sequence>
<gene>
    <name evidence="2" type="ORF">LshimejAT787_0901300</name>
</gene>
<keyword evidence="3" id="KW-1185">Reference proteome</keyword>
<feature type="region of interest" description="Disordered" evidence="1">
    <location>
        <begin position="1"/>
        <end position="27"/>
    </location>
</feature>
<comment type="caution">
    <text evidence="2">The sequence shown here is derived from an EMBL/GenBank/DDBJ whole genome shotgun (WGS) entry which is preliminary data.</text>
</comment>
<dbReference type="AlphaFoldDB" id="A0A9P3UR47"/>
<name>A0A9P3UR47_LYOSH</name>
<protein>
    <submittedName>
        <fullName evidence="2">Uncharacterized protein</fullName>
    </submittedName>
</protein>
<evidence type="ECO:0000313" key="2">
    <source>
        <dbReference type="EMBL" id="GLB40915.1"/>
    </source>
</evidence>
<organism evidence="2 3">
    <name type="scientific">Lyophyllum shimeji</name>
    <name type="common">Hon-shimeji</name>
    <name type="synonym">Tricholoma shimeji</name>
    <dbReference type="NCBI Taxonomy" id="47721"/>
    <lineage>
        <taxon>Eukaryota</taxon>
        <taxon>Fungi</taxon>
        <taxon>Dikarya</taxon>
        <taxon>Basidiomycota</taxon>
        <taxon>Agaricomycotina</taxon>
        <taxon>Agaricomycetes</taxon>
        <taxon>Agaricomycetidae</taxon>
        <taxon>Agaricales</taxon>
        <taxon>Tricholomatineae</taxon>
        <taxon>Lyophyllaceae</taxon>
        <taxon>Lyophyllum</taxon>
    </lineage>
</organism>